<protein>
    <submittedName>
        <fullName evidence="2">Uncharacterized protein</fullName>
    </submittedName>
</protein>
<name>A0A6C0IW09_9ZZZZ</name>
<sequence length="141" mass="16555">MNNILIFILIILILHLYINLNLIDNSDSNILYDDNDDNKNSQISEYNLENIDDYDMDAQNELLKYLDTEKNDVISDTSHLVNKSIDKDTIDKSFNNLNTDMYTFDEVPTHSNQTIEQLNKKDKINNVIGYYENDNQYYSVN</sequence>
<keyword evidence="1" id="KW-1133">Transmembrane helix</keyword>
<organism evidence="2">
    <name type="scientific">viral metagenome</name>
    <dbReference type="NCBI Taxonomy" id="1070528"/>
    <lineage>
        <taxon>unclassified sequences</taxon>
        <taxon>metagenomes</taxon>
        <taxon>organismal metagenomes</taxon>
    </lineage>
</organism>
<keyword evidence="1" id="KW-0472">Membrane</keyword>
<dbReference type="EMBL" id="MN740274">
    <property type="protein sequence ID" value="QHT97272.1"/>
    <property type="molecule type" value="Genomic_DNA"/>
</dbReference>
<proteinExistence type="predicted"/>
<feature type="transmembrane region" description="Helical" evidence="1">
    <location>
        <begin position="6"/>
        <end position="23"/>
    </location>
</feature>
<reference evidence="2" key="1">
    <citation type="journal article" date="2020" name="Nature">
        <title>Giant virus diversity and host interactions through global metagenomics.</title>
        <authorList>
            <person name="Schulz F."/>
            <person name="Roux S."/>
            <person name="Paez-Espino D."/>
            <person name="Jungbluth S."/>
            <person name="Walsh D.A."/>
            <person name="Denef V.J."/>
            <person name="McMahon K.D."/>
            <person name="Konstantinidis K.T."/>
            <person name="Eloe-Fadrosh E.A."/>
            <person name="Kyrpides N.C."/>
            <person name="Woyke T."/>
        </authorList>
    </citation>
    <scope>NUCLEOTIDE SEQUENCE</scope>
    <source>
        <strain evidence="2">GVMAG-M-3300025138-11</strain>
    </source>
</reference>
<keyword evidence="1" id="KW-0812">Transmembrane</keyword>
<accession>A0A6C0IW09</accession>
<evidence type="ECO:0000313" key="2">
    <source>
        <dbReference type="EMBL" id="QHT97272.1"/>
    </source>
</evidence>
<dbReference type="AlphaFoldDB" id="A0A6C0IW09"/>
<evidence type="ECO:0000256" key="1">
    <source>
        <dbReference type="SAM" id="Phobius"/>
    </source>
</evidence>